<organism evidence="2 4">
    <name type="scientific">Aerococcus urinaeequi</name>
    <dbReference type="NCBI Taxonomy" id="51665"/>
    <lineage>
        <taxon>Bacteria</taxon>
        <taxon>Bacillati</taxon>
        <taxon>Bacillota</taxon>
        <taxon>Bacilli</taxon>
        <taxon>Lactobacillales</taxon>
        <taxon>Aerococcaceae</taxon>
        <taxon>Aerococcus</taxon>
    </lineage>
</organism>
<name>A0A0U4HPE9_9LACT</name>
<dbReference type="AlphaFoldDB" id="A0A0U4HPE9"/>
<sequence>MAKRLEPWELPNATRRAQLSWLKKQRHPRTRKHFTPYNEYEDRTFGMKWATAYAMDELVKGIQSNHKDAAKVSTPLPEMTREEVDQVLQEAWLNHYPVSIQLSLKDHLGRYLDHILGWFNGESNYFYFLIGSRKILWDDVRHIELVKESKWSHIDL</sequence>
<dbReference type="OrthoDB" id="1644322at2"/>
<dbReference type="GeneID" id="92866153"/>
<dbReference type="EMBL" id="CP114063">
    <property type="protein sequence ID" value="WAT23888.1"/>
    <property type="molecule type" value="Genomic_DNA"/>
</dbReference>
<dbReference type="KEGG" id="aui:APT62_03590"/>
<evidence type="ECO:0000313" key="4">
    <source>
        <dbReference type="Proteomes" id="UP001164714"/>
    </source>
</evidence>
<evidence type="ECO:0000313" key="2">
    <source>
        <dbReference type="EMBL" id="WAT23888.1"/>
    </source>
</evidence>
<dbReference type="EMBL" id="CP014162">
    <property type="protein sequence ID" value="AMB96922.1"/>
    <property type="molecule type" value="Genomic_DNA"/>
</dbReference>
<dbReference type="Proteomes" id="UP000067698">
    <property type="component" value="Chromosome"/>
</dbReference>
<reference evidence="1 3" key="1">
    <citation type="journal article" date="2016" name="Genome Announc.">
        <title>Complete Genome Sequences of Aerococcus christensenii CCUG 28831T, Aerococcus sanguinicola CCUG 43001T, Aerococcus urinae CCUG 36881T, Aerococcus urinaeequi CCUG 28094T, Aerococcus urinaehominis CCUG 42038 BT, and Aerococcus viridans CCUG 4311T.</title>
        <authorList>
            <person name="Carkaci D."/>
            <person name="Dargis R."/>
            <person name="Nielsen X.C."/>
            <person name="Skovgaard O."/>
            <person name="Fuursted K."/>
            <person name="Christensen J.J."/>
        </authorList>
    </citation>
    <scope>NUCLEOTIDE SEQUENCE [LARGE SCALE GENOMIC DNA]</scope>
    <source>
        <strain evidence="1 3">CCUG28094</strain>
    </source>
</reference>
<reference evidence="3" key="2">
    <citation type="submission" date="2016-01" db="EMBL/GenBank/DDBJ databases">
        <title>Six Aerococcus type strain genome sequencing and assembly using PacBio and Illumina Hiseq.</title>
        <authorList>
            <person name="Carkaci D."/>
            <person name="Dargis R."/>
            <person name="Nielsen X.C."/>
            <person name="Skovgaard O."/>
            <person name="Fuursted K."/>
            <person name="Christensen J.J."/>
        </authorList>
    </citation>
    <scope>NUCLEOTIDE SEQUENCE [LARGE SCALE GENOMIC DNA]</scope>
    <source>
        <strain evidence="3">CCUG28094</strain>
    </source>
</reference>
<dbReference type="Proteomes" id="UP001164714">
    <property type="component" value="Chromosome"/>
</dbReference>
<evidence type="ECO:0000313" key="1">
    <source>
        <dbReference type="EMBL" id="AMB96922.1"/>
    </source>
</evidence>
<accession>A0A0U4HPE9</accession>
<dbReference type="RefSeq" id="WP_016896868.1">
    <property type="nucleotide sequence ID" value="NZ_CP013988.1"/>
</dbReference>
<protein>
    <recommendedName>
        <fullName evidence="5">YolD-like family protein</fullName>
    </recommendedName>
</protein>
<evidence type="ECO:0000313" key="3">
    <source>
        <dbReference type="Proteomes" id="UP000067698"/>
    </source>
</evidence>
<evidence type="ECO:0008006" key="5">
    <source>
        <dbReference type="Google" id="ProtNLM"/>
    </source>
</evidence>
<gene>
    <name evidence="1" type="ORF">AWM74_01140</name>
    <name evidence="2" type="ORF">OZ415_06390</name>
</gene>
<reference evidence="2" key="3">
    <citation type="submission" date="2022-12" db="EMBL/GenBank/DDBJ databases">
        <title>Whole genome sequence analysis of a duck derived balloon bacteium Aerococcus urinaeequi henan2020.</title>
        <authorList>
            <person name="Zhang H."/>
            <person name="Qiao H.X."/>
            <person name="Bian C.Z."/>
            <person name="Shu J.C."/>
        </authorList>
    </citation>
    <scope>NUCLEOTIDE SEQUENCE</scope>
    <source>
        <strain evidence="2">2020-HN-1</strain>
    </source>
</reference>
<proteinExistence type="predicted"/>